<dbReference type="InterPro" id="IPR007739">
    <property type="entry name" value="RgpF"/>
</dbReference>
<protein>
    <submittedName>
        <fullName evidence="1">Alpha-L-Rha alpha-1,2-L-rhamnosyltransferase/alpha-L-Rha alpha-1,3-L-rhamnosyltransferase</fullName>
    </submittedName>
</protein>
<dbReference type="AlphaFoldDB" id="A0A226WKR9"/>
<dbReference type="Proteomes" id="UP000214720">
    <property type="component" value="Unassembled WGS sequence"/>
</dbReference>
<evidence type="ECO:0000313" key="1">
    <source>
        <dbReference type="EMBL" id="OXC71786.1"/>
    </source>
</evidence>
<keyword evidence="1" id="KW-0808">Transferase</keyword>
<organism evidence="1 2">
    <name type="scientific">Caballeronia sordidicola</name>
    <name type="common">Burkholderia sordidicola</name>
    <dbReference type="NCBI Taxonomy" id="196367"/>
    <lineage>
        <taxon>Bacteria</taxon>
        <taxon>Pseudomonadati</taxon>
        <taxon>Pseudomonadota</taxon>
        <taxon>Betaproteobacteria</taxon>
        <taxon>Burkholderiales</taxon>
        <taxon>Burkholderiaceae</taxon>
        <taxon>Caballeronia</taxon>
    </lineage>
</organism>
<comment type="caution">
    <text evidence="1">The sequence shown here is derived from an EMBL/GenBank/DDBJ whole genome shotgun (WGS) entry which is preliminary data.</text>
</comment>
<dbReference type="GO" id="GO:0016740">
    <property type="term" value="F:transferase activity"/>
    <property type="evidence" value="ECO:0007669"/>
    <property type="project" value="UniProtKB-KW"/>
</dbReference>
<dbReference type="EMBL" id="MTHB01000295">
    <property type="protein sequence ID" value="OXC71786.1"/>
    <property type="molecule type" value="Genomic_DNA"/>
</dbReference>
<sequence length="617" mass="70242">MRRLAIYMFYDPDGLVDDYITFKLKTLAEHSCELLVVANGQLTDEGRAKLESIGATVLVRKNEGFDVWAYREALLHVGWRRLGKYDEVILMNYTFYGPLFPWSEMFDEMQEGALDFWGISAHKAIASSFADGVALPYHIQSHFIAVRRKLLNSPYFRAYWEDMPEIKSYNDSVLLHESRFTAHFAKLGFIHSVYVKDEDSDSPYPIFHHVDTAIKNRCPILKRRVFFHNPVFMDLNAIDINKALDVIRATSTYDLSLIWKNITRTSVPRDLYTNTSGLHVLFPVSENSNEAVRTAALLHAIDADALLNRIDYIRSLPDNCALYVSTVSERETEKIRLAFDKLRFPNSCEFVTLPKGCDDMDAMLVQQRHVFGNGQYDLICKLVFESLRTKNENVEVYKQEHSLENLVSNRAHVNSIISLMMKAPDLGMLMPPLAHVAQFTLGHSWWGMNINCKYVATQLDIQVPFDSHTPLAPLGRMFWVRPAALRKIFARSWTNESLRVTAGESYKTMTALLERILAYCVLDAGYLAQCVLTPDQAEFNYTKLEYKAQRLTAYLPTGNIIDQLDQMELLSKLAAMIPAGTAKEKIAYLTGLVELREALITGGPPDDLLDSSEEPAQ</sequence>
<accession>A0A226WKR9</accession>
<name>A0A226WKR9_CABSO</name>
<reference evidence="2" key="1">
    <citation type="submission" date="2017-01" db="EMBL/GenBank/DDBJ databases">
        <title>Genome Analysis of Deinococcus marmoris KOPRI26562.</title>
        <authorList>
            <person name="Kim J.H."/>
            <person name="Oh H.-M."/>
        </authorList>
    </citation>
    <scope>NUCLEOTIDE SEQUENCE [LARGE SCALE GENOMIC DNA]</scope>
    <source>
        <strain evidence="2">PAMC 26633</strain>
    </source>
</reference>
<proteinExistence type="predicted"/>
<evidence type="ECO:0000313" key="2">
    <source>
        <dbReference type="Proteomes" id="UP000214720"/>
    </source>
</evidence>
<dbReference type="Pfam" id="PF05045">
    <property type="entry name" value="RgpF"/>
    <property type="match status" value="1"/>
</dbReference>
<gene>
    <name evidence="1" type="ORF">BSU04_45290</name>
</gene>